<dbReference type="Gene3D" id="1.10.10.10">
    <property type="entry name" value="Winged helix-like DNA-binding domain superfamily/Winged helix DNA-binding domain"/>
    <property type="match status" value="1"/>
</dbReference>
<dbReference type="InterPro" id="IPR036388">
    <property type="entry name" value="WH-like_DNA-bd_sf"/>
</dbReference>
<dbReference type="eggNOG" id="COG2005">
    <property type="taxonomic scope" value="Bacteria"/>
</dbReference>
<keyword evidence="3" id="KW-1185">Reference proteome</keyword>
<reference evidence="2 3" key="1">
    <citation type="submission" date="2012-01" db="EMBL/GenBank/DDBJ databases">
        <title>Complete sequence of Desulfotomaculum gibsoniae DSM 7213.</title>
        <authorList>
            <consortium name="US DOE Joint Genome Institute"/>
            <person name="Lucas S."/>
            <person name="Han J."/>
            <person name="Lapidus A."/>
            <person name="Cheng J.-F."/>
            <person name="Goodwin L."/>
            <person name="Pitluck S."/>
            <person name="Peters L."/>
            <person name="Ovchinnikova G."/>
            <person name="Teshima H."/>
            <person name="Detter J.C."/>
            <person name="Han C."/>
            <person name="Tapia R."/>
            <person name="Land M."/>
            <person name="Hauser L."/>
            <person name="Kyrpides N."/>
            <person name="Ivanova N."/>
            <person name="Pagani I."/>
            <person name="Parshina S."/>
            <person name="Plugge C."/>
            <person name="Muyzer G."/>
            <person name="Kuever J."/>
            <person name="Ivanova A."/>
            <person name="Nazina T."/>
            <person name="Klenk H.-P."/>
            <person name="Brambilla E."/>
            <person name="Spring S."/>
            <person name="Stams A.F."/>
            <person name="Woyke T."/>
        </authorList>
    </citation>
    <scope>NUCLEOTIDE SEQUENCE [LARGE SCALE GENOMIC DNA]</scope>
    <source>
        <strain evidence="2 3">DSM 7213</strain>
    </source>
</reference>
<dbReference type="OrthoDB" id="285216at2"/>
<name>R4KMF5_9FIRM</name>
<dbReference type="KEGG" id="dgi:Desgi_1309"/>
<dbReference type="AlphaFoldDB" id="R4KMF5"/>
<evidence type="ECO:0000259" key="1">
    <source>
        <dbReference type="Pfam" id="PF00126"/>
    </source>
</evidence>
<organism evidence="2 3">
    <name type="scientific">Desulfoscipio gibsoniae DSM 7213</name>
    <dbReference type="NCBI Taxonomy" id="767817"/>
    <lineage>
        <taxon>Bacteria</taxon>
        <taxon>Bacillati</taxon>
        <taxon>Bacillota</taxon>
        <taxon>Clostridia</taxon>
        <taxon>Eubacteriales</taxon>
        <taxon>Desulfallaceae</taxon>
        <taxon>Desulfoscipio</taxon>
    </lineage>
</organism>
<gene>
    <name evidence="2" type="ORF">Desgi_1309</name>
</gene>
<dbReference type="Proteomes" id="UP000013520">
    <property type="component" value="Chromosome"/>
</dbReference>
<proteinExistence type="predicted"/>
<dbReference type="Pfam" id="PF00126">
    <property type="entry name" value="HTH_1"/>
    <property type="match status" value="1"/>
</dbReference>
<dbReference type="InterPro" id="IPR036390">
    <property type="entry name" value="WH_DNA-bd_sf"/>
</dbReference>
<dbReference type="EMBL" id="CP003273">
    <property type="protein sequence ID" value="AGL00816.1"/>
    <property type="molecule type" value="Genomic_DNA"/>
</dbReference>
<dbReference type="PANTHER" id="PTHR30432:SF1">
    <property type="entry name" value="DNA-BINDING TRANSCRIPTIONAL DUAL REGULATOR MODE"/>
    <property type="match status" value="1"/>
</dbReference>
<dbReference type="InterPro" id="IPR051815">
    <property type="entry name" value="Molybdate_resp_trans_reg"/>
</dbReference>
<dbReference type="HOGENOM" id="CLU_125440_3_0_9"/>
<dbReference type="GO" id="GO:0003700">
    <property type="term" value="F:DNA-binding transcription factor activity"/>
    <property type="evidence" value="ECO:0007669"/>
    <property type="project" value="InterPro"/>
</dbReference>
<accession>R4KMF5</accession>
<dbReference type="STRING" id="767817.Desgi_1309"/>
<dbReference type="SUPFAM" id="SSF46785">
    <property type="entry name" value="Winged helix' DNA-binding domain"/>
    <property type="match status" value="1"/>
</dbReference>
<dbReference type="InterPro" id="IPR000847">
    <property type="entry name" value="LysR_HTH_N"/>
</dbReference>
<protein>
    <submittedName>
        <fullName evidence="2">Molybdenum-binding protein</fullName>
    </submittedName>
</protein>
<feature type="domain" description="HTH lysR-type" evidence="1">
    <location>
        <begin position="35"/>
        <end position="94"/>
    </location>
</feature>
<evidence type="ECO:0000313" key="2">
    <source>
        <dbReference type="EMBL" id="AGL00816.1"/>
    </source>
</evidence>
<sequence>MSAGQDNSSKNSSLVLGYKTWLEKDDAILGEGFFQILEYIRQTGSIAGAASAMGMSYRTAWGKIKNAERKCSIPLVITRVGGETGGGAKLTPEAVRLLQSYYHFKEEVDREINKIFKRFFKV</sequence>
<dbReference type="PANTHER" id="PTHR30432">
    <property type="entry name" value="TRANSCRIPTIONAL REGULATOR MODE"/>
    <property type="match status" value="1"/>
</dbReference>
<evidence type="ECO:0000313" key="3">
    <source>
        <dbReference type="Proteomes" id="UP000013520"/>
    </source>
</evidence>